<evidence type="ECO:0008006" key="15">
    <source>
        <dbReference type="Google" id="ProtNLM"/>
    </source>
</evidence>
<name>A0A5E4PZU9_9NEOP</name>
<keyword evidence="9 10" id="KW-0472">Membrane</keyword>
<dbReference type="SUPFAM" id="SSF90123">
    <property type="entry name" value="ABC transporter transmembrane region"/>
    <property type="match status" value="1"/>
</dbReference>
<dbReference type="CDD" id="cd03244">
    <property type="entry name" value="ABCC_MRP_domain2"/>
    <property type="match status" value="1"/>
</dbReference>
<reference evidence="13 14" key="1">
    <citation type="submission" date="2017-07" db="EMBL/GenBank/DDBJ databases">
        <authorList>
            <person name="Talla V."/>
            <person name="Backstrom N."/>
        </authorList>
    </citation>
    <scope>NUCLEOTIDE SEQUENCE [LARGE SCALE GENOMIC DNA]</scope>
</reference>
<dbReference type="Gene3D" id="3.40.50.300">
    <property type="entry name" value="P-loop containing nucleotide triphosphate hydrolases"/>
    <property type="match status" value="1"/>
</dbReference>
<evidence type="ECO:0000313" key="14">
    <source>
        <dbReference type="Proteomes" id="UP000324832"/>
    </source>
</evidence>
<dbReference type="InterPro" id="IPR011527">
    <property type="entry name" value="ABC1_TM_dom"/>
</dbReference>
<dbReference type="InterPro" id="IPR003593">
    <property type="entry name" value="AAA+_ATPase"/>
</dbReference>
<keyword evidence="5" id="KW-0677">Repeat</keyword>
<dbReference type="PANTHER" id="PTHR24223">
    <property type="entry name" value="ATP-BINDING CASSETTE SUB-FAMILY C"/>
    <property type="match status" value="1"/>
</dbReference>
<protein>
    <recommendedName>
        <fullName evidence="15">ABC transmembrane type-1 domain-containing protein</fullName>
    </recommendedName>
</protein>
<keyword evidence="8 10" id="KW-1133">Transmembrane helix</keyword>
<dbReference type="GO" id="GO:0016887">
    <property type="term" value="F:ATP hydrolysis activity"/>
    <property type="evidence" value="ECO:0007669"/>
    <property type="project" value="InterPro"/>
</dbReference>
<comment type="similarity">
    <text evidence="2">Belongs to the ABC transporter superfamily. ABCC family. Conjugate transporter (TC 3.A.1.208) subfamily.</text>
</comment>
<dbReference type="PROSITE" id="PS50929">
    <property type="entry name" value="ABC_TM1F"/>
    <property type="match status" value="1"/>
</dbReference>
<dbReference type="PROSITE" id="PS50893">
    <property type="entry name" value="ABC_TRANSPORTER_2"/>
    <property type="match status" value="1"/>
</dbReference>
<accession>A0A5E4PZU9</accession>
<feature type="transmembrane region" description="Helical" evidence="10">
    <location>
        <begin position="111"/>
        <end position="132"/>
    </location>
</feature>
<feature type="domain" description="ABC transmembrane type-1" evidence="12">
    <location>
        <begin position="1"/>
        <end position="168"/>
    </location>
</feature>
<evidence type="ECO:0000259" key="11">
    <source>
        <dbReference type="PROSITE" id="PS50893"/>
    </source>
</evidence>
<proteinExistence type="inferred from homology"/>
<dbReference type="InterPro" id="IPR017871">
    <property type="entry name" value="ABC_transporter-like_CS"/>
</dbReference>
<comment type="subcellular location">
    <subcellularLocation>
        <location evidence="1">Vacuole membrane</location>
        <topology evidence="1">Multi-pass membrane protein</topology>
    </subcellularLocation>
</comment>
<dbReference type="CDD" id="cd18603">
    <property type="entry name" value="ABC_6TM_MRP1_2_3_6_D2_like"/>
    <property type="match status" value="1"/>
</dbReference>
<dbReference type="SMART" id="SM00382">
    <property type="entry name" value="AAA"/>
    <property type="match status" value="1"/>
</dbReference>
<dbReference type="Gene3D" id="1.20.1560.10">
    <property type="entry name" value="ABC transporter type 1, transmembrane domain"/>
    <property type="match status" value="1"/>
</dbReference>
<dbReference type="EMBL" id="FZQP02001092">
    <property type="protein sequence ID" value="VVC91565.1"/>
    <property type="molecule type" value="Genomic_DNA"/>
</dbReference>
<evidence type="ECO:0000256" key="2">
    <source>
        <dbReference type="ARBA" id="ARBA00009726"/>
    </source>
</evidence>
<feature type="domain" description="ABC transporter" evidence="11">
    <location>
        <begin position="204"/>
        <end position="437"/>
    </location>
</feature>
<keyword evidence="3" id="KW-0813">Transport</keyword>
<dbReference type="PROSITE" id="PS00211">
    <property type="entry name" value="ABC_TRANSPORTER_1"/>
    <property type="match status" value="1"/>
</dbReference>
<evidence type="ECO:0000256" key="9">
    <source>
        <dbReference type="ARBA" id="ARBA00023136"/>
    </source>
</evidence>
<evidence type="ECO:0000256" key="8">
    <source>
        <dbReference type="ARBA" id="ARBA00022989"/>
    </source>
</evidence>
<sequence length="443" mass="48817">MTLRGWTACFFGVLGTLFVISMSTPTFMAVVLPIGVVYYVIQRFYVATSRQLKRLESVSRSPIYSHFGESITGASTIRAFGVTERFVEESERGVDHNQLCYYPSCIANRWLAIRLEMVGNLIIFFAALFAVLARDTINPGLVGLSVSYALQITQTLNWLVRMTSEVETNIVAVERIKEYAETKQEAAWTVGTGPGSTWPETGAIQLDGLTLCYREGEPVLKELTCSVAPREKLGIVGRTGAGKSTLTLGLFRIVEASSGRILIDGIDISSLGLQQLRSRITIIPQDPVLFSGTLRMNLDPFQTYSDDDIWRSLRHAHLESFVRGLPAGLLNEVSEGGENLSVGQRQLVCLARALLRKTPLLVLDEATAAVDLETDELIQKTIRSEFASCTVLTIAHRLNTILDSTRVMVLDKGQLVEYAPPDQLLADPNSLFYSMAKDAGIVN</sequence>
<keyword evidence="7" id="KW-0067">ATP-binding</keyword>
<evidence type="ECO:0000256" key="1">
    <source>
        <dbReference type="ARBA" id="ARBA00004128"/>
    </source>
</evidence>
<dbReference type="SUPFAM" id="SSF52540">
    <property type="entry name" value="P-loop containing nucleoside triphosphate hydrolases"/>
    <property type="match status" value="1"/>
</dbReference>
<dbReference type="InterPro" id="IPR003439">
    <property type="entry name" value="ABC_transporter-like_ATP-bd"/>
</dbReference>
<dbReference type="Proteomes" id="UP000324832">
    <property type="component" value="Unassembled WGS sequence"/>
</dbReference>
<evidence type="ECO:0000256" key="3">
    <source>
        <dbReference type="ARBA" id="ARBA00022448"/>
    </source>
</evidence>
<dbReference type="InterPro" id="IPR027417">
    <property type="entry name" value="P-loop_NTPase"/>
</dbReference>
<evidence type="ECO:0000256" key="5">
    <source>
        <dbReference type="ARBA" id="ARBA00022737"/>
    </source>
</evidence>
<gene>
    <name evidence="13" type="ORF">LSINAPIS_LOCUS4209</name>
</gene>
<dbReference type="GO" id="GO:0005774">
    <property type="term" value="C:vacuolar membrane"/>
    <property type="evidence" value="ECO:0007669"/>
    <property type="project" value="UniProtKB-SubCell"/>
</dbReference>
<dbReference type="PANTHER" id="PTHR24223:SF443">
    <property type="entry name" value="MULTIDRUG-RESISTANCE LIKE PROTEIN 1, ISOFORM I"/>
    <property type="match status" value="1"/>
</dbReference>
<dbReference type="InterPro" id="IPR050173">
    <property type="entry name" value="ABC_transporter_C-like"/>
</dbReference>
<feature type="transmembrane region" description="Helical" evidence="10">
    <location>
        <begin position="12"/>
        <end position="41"/>
    </location>
</feature>
<dbReference type="GO" id="GO:0005524">
    <property type="term" value="F:ATP binding"/>
    <property type="evidence" value="ECO:0007669"/>
    <property type="project" value="UniProtKB-KW"/>
</dbReference>
<dbReference type="InterPro" id="IPR036640">
    <property type="entry name" value="ABC1_TM_sf"/>
</dbReference>
<dbReference type="AlphaFoldDB" id="A0A5E4PZU9"/>
<evidence type="ECO:0000313" key="13">
    <source>
        <dbReference type="EMBL" id="VVC91565.1"/>
    </source>
</evidence>
<keyword evidence="14" id="KW-1185">Reference proteome</keyword>
<dbReference type="GO" id="GO:0140359">
    <property type="term" value="F:ABC-type transporter activity"/>
    <property type="evidence" value="ECO:0007669"/>
    <property type="project" value="InterPro"/>
</dbReference>
<evidence type="ECO:0000256" key="10">
    <source>
        <dbReference type="SAM" id="Phobius"/>
    </source>
</evidence>
<dbReference type="FunFam" id="1.20.1560.10:FF:000264">
    <property type="entry name" value="ABC transporter"/>
    <property type="match status" value="1"/>
</dbReference>
<dbReference type="FunFam" id="3.40.50.300:FF:000074">
    <property type="entry name" value="Multidrug resistance-associated protein 5 isoform 1"/>
    <property type="match status" value="1"/>
</dbReference>
<evidence type="ECO:0000256" key="7">
    <source>
        <dbReference type="ARBA" id="ARBA00022840"/>
    </source>
</evidence>
<keyword evidence="4 10" id="KW-0812">Transmembrane</keyword>
<evidence type="ECO:0000256" key="4">
    <source>
        <dbReference type="ARBA" id="ARBA00022692"/>
    </source>
</evidence>
<dbReference type="Pfam" id="PF00664">
    <property type="entry name" value="ABC_membrane"/>
    <property type="match status" value="1"/>
</dbReference>
<dbReference type="Pfam" id="PF00005">
    <property type="entry name" value="ABC_tran"/>
    <property type="match status" value="1"/>
</dbReference>
<organism evidence="13 14">
    <name type="scientific">Leptidea sinapis</name>
    <dbReference type="NCBI Taxonomy" id="189913"/>
    <lineage>
        <taxon>Eukaryota</taxon>
        <taxon>Metazoa</taxon>
        <taxon>Ecdysozoa</taxon>
        <taxon>Arthropoda</taxon>
        <taxon>Hexapoda</taxon>
        <taxon>Insecta</taxon>
        <taxon>Pterygota</taxon>
        <taxon>Neoptera</taxon>
        <taxon>Endopterygota</taxon>
        <taxon>Lepidoptera</taxon>
        <taxon>Glossata</taxon>
        <taxon>Ditrysia</taxon>
        <taxon>Papilionoidea</taxon>
        <taxon>Pieridae</taxon>
        <taxon>Dismorphiinae</taxon>
        <taxon>Leptidea</taxon>
    </lineage>
</organism>
<evidence type="ECO:0000256" key="6">
    <source>
        <dbReference type="ARBA" id="ARBA00022741"/>
    </source>
</evidence>
<keyword evidence="6" id="KW-0547">Nucleotide-binding</keyword>
<evidence type="ECO:0000259" key="12">
    <source>
        <dbReference type="PROSITE" id="PS50929"/>
    </source>
</evidence>